<proteinExistence type="predicted"/>
<evidence type="ECO:0000313" key="1">
    <source>
        <dbReference type="EMBL" id="QJE72382.1"/>
    </source>
</evidence>
<dbReference type="GO" id="GO:0016740">
    <property type="term" value="F:transferase activity"/>
    <property type="evidence" value="ECO:0007669"/>
    <property type="project" value="UniProtKB-KW"/>
</dbReference>
<evidence type="ECO:0000313" key="2">
    <source>
        <dbReference type="Proteomes" id="UP000501891"/>
    </source>
</evidence>
<dbReference type="InterPro" id="IPR016181">
    <property type="entry name" value="Acyl_CoA_acyltransferase"/>
</dbReference>
<name>A0A858R4Y2_9PROT</name>
<sequence length="390" mass="43265">MSAGPDQPQTLSVALVDRVADVPPADWDACAGTANPFVGHTFLRLLEESGSVGEGTGWGPQHLTVRDAAGRLVGCAPLYVKTHSQGEYVFDHGWANALNQAGGRYYPKLQVSVPFTPVPGPRLLTHAQAPAGTRRAMMDALATIARQNRLSSVHATFTTAEEHEEFGEAGWLQRLGTQFHWENRGYTDFDDFLAAFSSRKRKAVRKERREVADSGLEILSLTGPDLKPEHWDAFDKLYRATSDRKWGSPYLTKRFFHLLGEAMPDKVLLVMARDGGRWVGGALNLIGADTLYGRNWGGAGEYPYLHFECCYYRAIEFAIEHGLKRVEAGAQGEHKIQRGYLPVPTYSAHYITHPGLRRAVADFLERETPAMEATIQAYGEESPYRKDGEG</sequence>
<dbReference type="AlphaFoldDB" id="A0A858R4Y2"/>
<dbReference type="PANTHER" id="PTHR47017:SF1">
    <property type="entry name" value="ACYL-COA"/>
    <property type="match status" value="1"/>
</dbReference>
<protein>
    <submittedName>
        <fullName evidence="1">N-acetyltransferase</fullName>
    </submittedName>
</protein>
<accession>A0A858R4Y2</accession>
<organism evidence="1 2">
    <name type="scientific">Aerophototrophica crusticola</name>
    <dbReference type="NCBI Taxonomy" id="1709002"/>
    <lineage>
        <taxon>Bacteria</taxon>
        <taxon>Pseudomonadati</taxon>
        <taxon>Pseudomonadota</taxon>
        <taxon>Alphaproteobacteria</taxon>
        <taxon>Rhodospirillales</taxon>
        <taxon>Rhodospirillaceae</taxon>
        <taxon>Aerophototrophica</taxon>
    </lineage>
</organism>
<dbReference type="Pfam" id="PF04339">
    <property type="entry name" value="FemAB_like"/>
    <property type="match status" value="1"/>
</dbReference>
<dbReference type="Proteomes" id="UP000501891">
    <property type="component" value="Chromosome"/>
</dbReference>
<dbReference type="KEGG" id="acru:HHL28_04080"/>
<dbReference type="PANTHER" id="PTHR47017">
    <property type="entry name" value="ACYL-COA"/>
    <property type="match status" value="1"/>
</dbReference>
<keyword evidence="2" id="KW-1185">Reference proteome</keyword>
<gene>
    <name evidence="1" type="ORF">HHL28_04080</name>
</gene>
<dbReference type="SUPFAM" id="SSF55729">
    <property type="entry name" value="Acyl-CoA N-acyltransferases (Nat)"/>
    <property type="match status" value="1"/>
</dbReference>
<dbReference type="Gene3D" id="3.40.630.30">
    <property type="match status" value="1"/>
</dbReference>
<dbReference type="EMBL" id="CP051775">
    <property type="protein sequence ID" value="QJE72382.1"/>
    <property type="molecule type" value="Genomic_DNA"/>
</dbReference>
<dbReference type="InterPro" id="IPR007434">
    <property type="entry name" value="FemAB-like"/>
</dbReference>
<reference evidence="1" key="1">
    <citation type="submission" date="2020-04" db="EMBL/GenBank/DDBJ databases">
        <title>A desert anoxygenic phototrophic bacterium fixes CO2 using RubisCO under aerobic conditions.</title>
        <authorList>
            <person name="Tang K."/>
        </authorList>
    </citation>
    <scope>NUCLEOTIDE SEQUENCE [LARGE SCALE GENOMIC DNA]</scope>
    <source>
        <strain evidence="1">MIMtkB3</strain>
    </source>
</reference>